<evidence type="ECO:0000259" key="4">
    <source>
        <dbReference type="PROSITE" id="PS51186"/>
    </source>
</evidence>
<evidence type="ECO:0000256" key="1">
    <source>
        <dbReference type="ARBA" id="ARBA00022679"/>
    </source>
</evidence>
<keyword evidence="2 5" id="KW-0012">Acyltransferase</keyword>
<dbReference type="PROSITE" id="PS50987">
    <property type="entry name" value="HTH_ARSR_2"/>
    <property type="match status" value="1"/>
</dbReference>
<dbReference type="GO" id="GO:0016746">
    <property type="term" value="F:acyltransferase activity"/>
    <property type="evidence" value="ECO:0007669"/>
    <property type="project" value="UniProtKB-KW"/>
</dbReference>
<organism evidence="5 6">
    <name type="scientific">Rhodococcus globerulus</name>
    <dbReference type="NCBI Taxonomy" id="33008"/>
    <lineage>
        <taxon>Bacteria</taxon>
        <taxon>Bacillati</taxon>
        <taxon>Actinomycetota</taxon>
        <taxon>Actinomycetes</taxon>
        <taxon>Mycobacteriales</taxon>
        <taxon>Nocardiaceae</taxon>
        <taxon>Rhodococcus</taxon>
    </lineage>
</organism>
<keyword evidence="6" id="KW-1185">Reference proteome</keyword>
<dbReference type="InterPro" id="IPR036388">
    <property type="entry name" value="WH-like_DNA-bd_sf"/>
</dbReference>
<proteinExistence type="predicted"/>
<dbReference type="InterPro" id="IPR001845">
    <property type="entry name" value="HTH_ArsR_DNA-bd_dom"/>
</dbReference>
<dbReference type="PANTHER" id="PTHR43072:SF23">
    <property type="entry name" value="UPF0039 PROTEIN C11D3.02C"/>
    <property type="match status" value="1"/>
</dbReference>
<dbReference type="InterPro" id="IPR036390">
    <property type="entry name" value="WH_DNA-bd_sf"/>
</dbReference>
<comment type="caution">
    <text evidence="5">The sequence shown here is derived from an EMBL/GenBank/DDBJ whole genome shotgun (WGS) entry which is preliminary data.</text>
</comment>
<dbReference type="SUPFAM" id="SSF55729">
    <property type="entry name" value="Acyl-CoA N-acyltransferases (Nat)"/>
    <property type="match status" value="1"/>
</dbReference>
<dbReference type="EMBL" id="JAWLKB010000010">
    <property type="protein sequence ID" value="MDV6269292.1"/>
    <property type="molecule type" value="Genomic_DNA"/>
</dbReference>
<evidence type="ECO:0000259" key="3">
    <source>
        <dbReference type="PROSITE" id="PS50987"/>
    </source>
</evidence>
<dbReference type="Gene3D" id="3.40.630.30">
    <property type="match status" value="1"/>
</dbReference>
<dbReference type="PANTHER" id="PTHR43072">
    <property type="entry name" value="N-ACETYLTRANSFERASE"/>
    <property type="match status" value="1"/>
</dbReference>
<dbReference type="SUPFAM" id="SSF46785">
    <property type="entry name" value="Winged helix' DNA-binding domain"/>
    <property type="match status" value="1"/>
</dbReference>
<accession>A0ABU4BYH4</accession>
<dbReference type="Proteomes" id="UP001185927">
    <property type="component" value="Unassembled WGS sequence"/>
</dbReference>
<evidence type="ECO:0000256" key="2">
    <source>
        <dbReference type="ARBA" id="ARBA00023315"/>
    </source>
</evidence>
<dbReference type="EC" id="2.3.1.-" evidence="5"/>
<dbReference type="InterPro" id="IPR000182">
    <property type="entry name" value="GNAT_dom"/>
</dbReference>
<protein>
    <submittedName>
        <fullName evidence="5">GNAT family N-acetyltransferase</fullName>
        <ecNumber evidence="5">2.3.1.-</ecNumber>
    </submittedName>
</protein>
<dbReference type="SMART" id="SM00418">
    <property type="entry name" value="HTH_ARSR"/>
    <property type="match status" value="1"/>
</dbReference>
<feature type="domain" description="N-acetyltransferase" evidence="4">
    <location>
        <begin position="115"/>
        <end position="272"/>
    </location>
</feature>
<reference evidence="5 6" key="1">
    <citation type="submission" date="2023-10" db="EMBL/GenBank/DDBJ databases">
        <title>Development of a sustainable strategy for remediation of hydrocarbon-contaminated territories based on the waste exchange concept.</title>
        <authorList>
            <person name="Krivoruchko A."/>
        </authorList>
    </citation>
    <scope>NUCLEOTIDE SEQUENCE [LARGE SCALE GENOMIC DNA]</scope>
    <source>
        <strain evidence="5 6">IEGM 1203</strain>
    </source>
</reference>
<dbReference type="Pfam" id="PF01022">
    <property type="entry name" value="HTH_5"/>
    <property type="match status" value="1"/>
</dbReference>
<dbReference type="RefSeq" id="WP_317543755.1">
    <property type="nucleotide sequence ID" value="NZ_JAWLKB010000010.1"/>
</dbReference>
<keyword evidence="1 5" id="KW-0808">Transferase</keyword>
<gene>
    <name evidence="5" type="ORF">R3Q16_22000</name>
</gene>
<evidence type="ECO:0000313" key="5">
    <source>
        <dbReference type="EMBL" id="MDV6269292.1"/>
    </source>
</evidence>
<dbReference type="InterPro" id="IPR011991">
    <property type="entry name" value="ArsR-like_HTH"/>
</dbReference>
<sequence>MSSETRSVAAAEDTDVLARRFACLGDPARLRVLQLAAVGPVEIAALAGETGIEPSTLGTHLEALANVGFIDVDVQGGTSVIRVAGSAYSDLMDAAKIVSPRAQVRDTLGALPTDVTLRRMAERDWDGVRSIYREGIGTGTATFTTSVPSAQKLDEQWLPDHRWVAEIDGRVVGWATLSPTSSRDCYRGVAENSIYVGGAARGRGVGKLLLRHQVQAADTSEIWTVQSSIFPENRASIALHQAVGFRIVGTRSRIAQLGGQWRDTLFLERRRESQLH</sequence>
<dbReference type="Pfam" id="PF00583">
    <property type="entry name" value="Acetyltransf_1"/>
    <property type="match status" value="1"/>
</dbReference>
<dbReference type="CDD" id="cd00090">
    <property type="entry name" value="HTH_ARSR"/>
    <property type="match status" value="1"/>
</dbReference>
<dbReference type="Gene3D" id="1.10.10.10">
    <property type="entry name" value="Winged helix-like DNA-binding domain superfamily/Winged helix DNA-binding domain"/>
    <property type="match status" value="1"/>
</dbReference>
<dbReference type="PROSITE" id="PS51186">
    <property type="entry name" value="GNAT"/>
    <property type="match status" value="1"/>
</dbReference>
<dbReference type="InterPro" id="IPR016181">
    <property type="entry name" value="Acyl_CoA_acyltransferase"/>
</dbReference>
<name>A0ABU4BYH4_RHOGO</name>
<evidence type="ECO:0000313" key="6">
    <source>
        <dbReference type="Proteomes" id="UP001185927"/>
    </source>
</evidence>
<feature type="domain" description="HTH arsR-type" evidence="3">
    <location>
        <begin position="9"/>
        <end position="103"/>
    </location>
</feature>